<evidence type="ECO:0000313" key="10">
    <source>
        <dbReference type="EMBL" id="MVX58106.1"/>
    </source>
</evidence>
<comment type="caution">
    <text evidence="9">Lacks conserved residue(s) required for the propagation of feature annotation.</text>
</comment>
<gene>
    <name evidence="9 10" type="primary">cobD</name>
    <name evidence="10" type="ORF">E5983_00245</name>
</gene>
<keyword evidence="6 9" id="KW-0812">Transmembrane</keyword>
<proteinExistence type="inferred from homology"/>
<organism evidence="10 11">
    <name type="scientific">Streptococcus danieliae</name>
    <dbReference type="NCBI Taxonomy" id="747656"/>
    <lineage>
        <taxon>Bacteria</taxon>
        <taxon>Bacillati</taxon>
        <taxon>Bacillota</taxon>
        <taxon>Bacilli</taxon>
        <taxon>Lactobacillales</taxon>
        <taxon>Streptococcaceae</taxon>
        <taxon>Streptococcus</taxon>
    </lineage>
</organism>
<evidence type="ECO:0000256" key="1">
    <source>
        <dbReference type="ARBA" id="ARBA00004651"/>
    </source>
</evidence>
<feature type="transmembrane region" description="Helical" evidence="9">
    <location>
        <begin position="78"/>
        <end position="97"/>
    </location>
</feature>
<comment type="caution">
    <text evidence="10">The sequence shown here is derived from an EMBL/GenBank/DDBJ whole genome shotgun (WGS) entry which is preliminary data.</text>
</comment>
<keyword evidence="8 9" id="KW-0472">Membrane</keyword>
<dbReference type="Pfam" id="PF03186">
    <property type="entry name" value="CobD_Cbib"/>
    <property type="match status" value="1"/>
</dbReference>
<evidence type="ECO:0000256" key="5">
    <source>
        <dbReference type="ARBA" id="ARBA00022573"/>
    </source>
</evidence>
<dbReference type="GO" id="GO:0009236">
    <property type="term" value="P:cobalamin biosynthetic process"/>
    <property type="evidence" value="ECO:0007669"/>
    <property type="project" value="UniProtKB-UniRule"/>
</dbReference>
<keyword evidence="7 9" id="KW-1133">Transmembrane helix</keyword>
<dbReference type="Proteomes" id="UP000461595">
    <property type="component" value="Unassembled WGS sequence"/>
</dbReference>
<evidence type="ECO:0000256" key="3">
    <source>
        <dbReference type="ARBA" id="ARBA00006263"/>
    </source>
</evidence>
<evidence type="ECO:0000256" key="8">
    <source>
        <dbReference type="ARBA" id="ARBA00023136"/>
    </source>
</evidence>
<dbReference type="GO" id="GO:0048472">
    <property type="term" value="F:threonine-phosphate decarboxylase activity"/>
    <property type="evidence" value="ECO:0007669"/>
    <property type="project" value="InterPro"/>
</dbReference>
<keyword evidence="4 9" id="KW-1003">Cell membrane</keyword>
<name>A0A7X3KB10_9STRE</name>
<dbReference type="GO" id="GO:0015420">
    <property type="term" value="F:ABC-type vitamin B12 transporter activity"/>
    <property type="evidence" value="ECO:0007669"/>
    <property type="project" value="UniProtKB-UniRule"/>
</dbReference>
<feature type="transmembrane region" description="Helical" evidence="9">
    <location>
        <begin position="292"/>
        <end position="311"/>
    </location>
</feature>
<protein>
    <recommendedName>
        <fullName evidence="9">Cobalamin biosynthesis protein CobD</fullName>
    </recommendedName>
</protein>
<keyword evidence="5 9" id="KW-0169">Cobalamin biosynthesis</keyword>
<dbReference type="AlphaFoldDB" id="A0A7X3KB10"/>
<sequence>MQLMAILVAVVLDMCLGDPYHWPHPVKWMGNWISYCLGWSLRKTHPHVFGALLWISTVGGTYLVACLGLFLAQRVHAWLYWLVWIYLSYTCLAAKSLELEARKVQFALEQGGLVAGRQQVGMIVGRETQNLSEEEILKATVETVVENTSDGIVAPLMALFLGGPILALVYKAVNTLDSMVGYKTEAYQTIGYVAARMDDLANLIPARLTWFLLIASSVLLRLNSKEALRIGWRDRYQHASPNSAFTEAPLAGALGIQLGGGHFYHGEWIDKPKIGDELRPISRRDITLSIKLMYLVEFFVLLLGILYKVYIG</sequence>
<reference evidence="10 11" key="1">
    <citation type="submission" date="2019-12" db="EMBL/GenBank/DDBJ databases">
        <title>Microbes associate with the intestines of laboratory mice.</title>
        <authorList>
            <person name="Navarre W."/>
            <person name="Wong E."/>
        </authorList>
    </citation>
    <scope>NUCLEOTIDE SEQUENCE [LARGE SCALE GENOMIC DNA]</scope>
    <source>
        <strain evidence="10 11">NM51_B2-22</strain>
    </source>
</reference>
<dbReference type="EMBL" id="WSRS01000001">
    <property type="protein sequence ID" value="MVX58106.1"/>
    <property type="molecule type" value="Genomic_DNA"/>
</dbReference>
<comment type="pathway">
    <text evidence="2 9">Cofactor biosynthesis; adenosylcobalamin biosynthesis.</text>
</comment>
<evidence type="ECO:0000256" key="2">
    <source>
        <dbReference type="ARBA" id="ARBA00004953"/>
    </source>
</evidence>
<feature type="transmembrane region" description="Helical" evidence="9">
    <location>
        <begin position="152"/>
        <end position="173"/>
    </location>
</feature>
<dbReference type="RefSeq" id="WP_160331939.1">
    <property type="nucleotide sequence ID" value="NZ_CATKDJ010000142.1"/>
</dbReference>
<evidence type="ECO:0000256" key="9">
    <source>
        <dbReference type="HAMAP-Rule" id="MF_00024"/>
    </source>
</evidence>
<dbReference type="GO" id="GO:0005886">
    <property type="term" value="C:plasma membrane"/>
    <property type="evidence" value="ECO:0007669"/>
    <property type="project" value="UniProtKB-SubCell"/>
</dbReference>
<evidence type="ECO:0000256" key="7">
    <source>
        <dbReference type="ARBA" id="ARBA00022989"/>
    </source>
</evidence>
<dbReference type="NCBIfam" id="TIGR00380">
    <property type="entry name" value="cobal_cbiB"/>
    <property type="match status" value="1"/>
</dbReference>
<feature type="transmembrane region" description="Helical" evidence="9">
    <location>
        <begin position="48"/>
        <end position="71"/>
    </location>
</feature>
<dbReference type="HAMAP" id="MF_00024">
    <property type="entry name" value="CobD_CbiB"/>
    <property type="match status" value="1"/>
</dbReference>
<dbReference type="UniPathway" id="UPA00148"/>
<dbReference type="InterPro" id="IPR004485">
    <property type="entry name" value="Cobalamin_biosynth_CobD/CbiB"/>
</dbReference>
<dbReference type="PANTHER" id="PTHR34308">
    <property type="entry name" value="COBALAMIN BIOSYNTHESIS PROTEIN CBIB"/>
    <property type="match status" value="1"/>
</dbReference>
<dbReference type="PANTHER" id="PTHR34308:SF1">
    <property type="entry name" value="COBALAMIN BIOSYNTHESIS PROTEIN CBIB"/>
    <property type="match status" value="1"/>
</dbReference>
<comment type="function">
    <text evidence="9">Converts cobyric acid to cobinamide by the addition of aminopropanol on the F carboxylic group.</text>
</comment>
<evidence type="ECO:0000256" key="4">
    <source>
        <dbReference type="ARBA" id="ARBA00022475"/>
    </source>
</evidence>
<evidence type="ECO:0000256" key="6">
    <source>
        <dbReference type="ARBA" id="ARBA00022692"/>
    </source>
</evidence>
<dbReference type="OrthoDB" id="9811967at2"/>
<accession>A0A7X3KB10</accession>
<evidence type="ECO:0000313" key="11">
    <source>
        <dbReference type="Proteomes" id="UP000461595"/>
    </source>
</evidence>
<comment type="similarity">
    <text evidence="3 9">Belongs to the CobD/CbiB family.</text>
</comment>
<comment type="subcellular location">
    <subcellularLocation>
        <location evidence="1 9">Cell membrane</location>
        <topology evidence="1 9">Multi-pass membrane protein</topology>
    </subcellularLocation>
</comment>